<dbReference type="AlphaFoldDB" id="V3ZTH2"/>
<dbReference type="GO" id="GO:0035032">
    <property type="term" value="C:phosphatidylinositol 3-kinase complex, class III"/>
    <property type="evidence" value="ECO:0007669"/>
    <property type="project" value="TreeGrafter"/>
</dbReference>
<dbReference type="GO" id="GO:0097629">
    <property type="term" value="C:extrinsic component of omegasome membrane"/>
    <property type="evidence" value="ECO:0007669"/>
    <property type="project" value="TreeGrafter"/>
</dbReference>
<dbReference type="HOGENOM" id="CLU_046719_1_0_1"/>
<sequence>MATSYETTEAPIYFHNSRSIDETAAITVAVERCPLCRGSDRRFYCQQCVSDGCFEHSNKRSHLNFRRQKKKWEEFKKSVEKSVKRVEKSVVKKEAKYEKLNEIEVCKQNIELLKQAIKTVKKETEKAQFVLQKTKEKNYQRKSKASRHSLKVTKIKEYIDSRGKITLTRNQETEAVLVRLQRERRIHLDVLTNYIFPISETHPSSADSLLISTASAIKDACQTAYVRGQWQYSDVRSDTIYRILEPTLPSNGNYSAYYMWVSLSKENNGTTPEQECGGSNLGHTFRAALCYCSQLLSILLYILDINHPKKQCYSEFCNDDITEKQLANSVNKLNHNVLYLCFSQGIKEVHLSPKDTLHNLYVLLQNHNIGRCIPFEVSEEMINSVMEGSSSVSDDSDTEPDTYIDEVGLGQDWEVPDNDLVYDLTSRDLCLNYPTHYSTQSSINEGGGLLASATTSIASFWQAARNTFERR</sequence>
<protein>
    <recommendedName>
        <fullName evidence="5">Beclin 1-associated autophagy-related key regulator</fullName>
    </recommendedName>
</protein>
<dbReference type="PANTHER" id="PTHR13664">
    <property type="entry name" value="BECLIN 1-ASSOCIATED AUTOPHAGY-RELATED KEY REGULATOR"/>
    <property type="match status" value="1"/>
</dbReference>
<dbReference type="PANTHER" id="PTHR13664:SF0">
    <property type="entry name" value="BECLIN 1-ASSOCIATED AUTOPHAGY-RELATED KEY REGULATOR"/>
    <property type="match status" value="1"/>
</dbReference>
<proteinExistence type="predicted"/>
<keyword evidence="4" id="KW-1185">Reference proteome</keyword>
<organism evidence="3 4">
    <name type="scientific">Lottia gigantea</name>
    <name type="common">Giant owl limpet</name>
    <dbReference type="NCBI Taxonomy" id="225164"/>
    <lineage>
        <taxon>Eukaryota</taxon>
        <taxon>Metazoa</taxon>
        <taxon>Spiralia</taxon>
        <taxon>Lophotrochozoa</taxon>
        <taxon>Mollusca</taxon>
        <taxon>Gastropoda</taxon>
        <taxon>Patellogastropoda</taxon>
        <taxon>Lottioidea</taxon>
        <taxon>Lottiidae</taxon>
        <taxon>Lottia</taxon>
    </lineage>
</organism>
<reference evidence="3 4" key="1">
    <citation type="journal article" date="2013" name="Nature">
        <title>Insights into bilaterian evolution from three spiralian genomes.</title>
        <authorList>
            <person name="Simakov O."/>
            <person name="Marletaz F."/>
            <person name="Cho S.J."/>
            <person name="Edsinger-Gonzales E."/>
            <person name="Havlak P."/>
            <person name="Hellsten U."/>
            <person name="Kuo D.H."/>
            <person name="Larsson T."/>
            <person name="Lv J."/>
            <person name="Arendt D."/>
            <person name="Savage R."/>
            <person name="Osoegawa K."/>
            <person name="de Jong P."/>
            <person name="Grimwood J."/>
            <person name="Chapman J.A."/>
            <person name="Shapiro H."/>
            <person name="Aerts A."/>
            <person name="Otillar R.P."/>
            <person name="Terry A.Y."/>
            <person name="Boore J.L."/>
            <person name="Grigoriev I.V."/>
            <person name="Lindberg D.R."/>
            <person name="Seaver E.C."/>
            <person name="Weisblat D.A."/>
            <person name="Putnam N.H."/>
            <person name="Rokhsar D.S."/>
        </authorList>
    </citation>
    <scope>NUCLEOTIDE SEQUENCE [LARGE SCALE GENOMIC DNA]</scope>
</reference>
<dbReference type="STRING" id="225164.V3ZTH2"/>
<dbReference type="EMBL" id="KB202849">
    <property type="protein sequence ID" value="ESO87677.1"/>
    <property type="molecule type" value="Genomic_DNA"/>
</dbReference>
<dbReference type="GO" id="GO:0097632">
    <property type="term" value="C:extrinsic component of phagophore assembly site membrane"/>
    <property type="evidence" value="ECO:0007669"/>
    <property type="project" value="TreeGrafter"/>
</dbReference>
<dbReference type="GO" id="GO:0035014">
    <property type="term" value="F:phosphatidylinositol 3-kinase regulator activity"/>
    <property type="evidence" value="ECO:0007669"/>
    <property type="project" value="TreeGrafter"/>
</dbReference>
<feature type="coiled-coil region" evidence="2">
    <location>
        <begin position="83"/>
        <end position="123"/>
    </location>
</feature>
<dbReference type="Pfam" id="PF10186">
    <property type="entry name" value="ATG14"/>
    <property type="match status" value="1"/>
</dbReference>
<dbReference type="GO" id="GO:0043495">
    <property type="term" value="F:protein-membrane adaptor activity"/>
    <property type="evidence" value="ECO:0007669"/>
    <property type="project" value="TreeGrafter"/>
</dbReference>
<keyword evidence="1 2" id="KW-0175">Coiled coil</keyword>
<evidence type="ECO:0008006" key="5">
    <source>
        <dbReference type="Google" id="ProtNLM"/>
    </source>
</evidence>
<dbReference type="GeneID" id="20249691"/>
<dbReference type="Proteomes" id="UP000030746">
    <property type="component" value="Unassembled WGS sequence"/>
</dbReference>
<dbReference type="GO" id="GO:0009267">
    <property type="term" value="P:cellular response to starvation"/>
    <property type="evidence" value="ECO:0007669"/>
    <property type="project" value="TreeGrafter"/>
</dbReference>
<dbReference type="GO" id="GO:0000423">
    <property type="term" value="P:mitophagy"/>
    <property type="evidence" value="ECO:0007669"/>
    <property type="project" value="TreeGrafter"/>
</dbReference>
<dbReference type="OrthoDB" id="16772at2759"/>
<evidence type="ECO:0000256" key="2">
    <source>
        <dbReference type="SAM" id="Coils"/>
    </source>
</evidence>
<dbReference type="OMA" id="LCYSEFC"/>
<dbReference type="GO" id="GO:0000045">
    <property type="term" value="P:autophagosome assembly"/>
    <property type="evidence" value="ECO:0007669"/>
    <property type="project" value="TreeGrafter"/>
</dbReference>
<dbReference type="GO" id="GO:0005776">
    <property type="term" value="C:autophagosome"/>
    <property type="evidence" value="ECO:0007669"/>
    <property type="project" value="TreeGrafter"/>
</dbReference>
<evidence type="ECO:0000313" key="3">
    <source>
        <dbReference type="EMBL" id="ESO87677.1"/>
    </source>
</evidence>
<evidence type="ECO:0000313" key="4">
    <source>
        <dbReference type="Proteomes" id="UP000030746"/>
    </source>
</evidence>
<dbReference type="InterPro" id="IPR018791">
    <property type="entry name" value="UV_resistance/autophagy_Atg14"/>
</dbReference>
<dbReference type="KEGG" id="lgi:LOTGIDRAFT_234926"/>
<accession>V3ZTH2</accession>
<evidence type="ECO:0000256" key="1">
    <source>
        <dbReference type="ARBA" id="ARBA00023054"/>
    </source>
</evidence>
<dbReference type="CTD" id="20249691"/>
<dbReference type="RefSeq" id="XP_009061574.1">
    <property type="nucleotide sequence ID" value="XM_009063326.1"/>
</dbReference>
<gene>
    <name evidence="3" type="ORF">LOTGIDRAFT_234926</name>
</gene>
<name>V3ZTH2_LOTGI</name>
<dbReference type="GO" id="GO:0016240">
    <property type="term" value="P:autophagosome membrane docking"/>
    <property type="evidence" value="ECO:0007669"/>
    <property type="project" value="TreeGrafter"/>
</dbReference>